<dbReference type="Gene3D" id="1.10.760.10">
    <property type="entry name" value="Cytochrome c-like domain"/>
    <property type="match status" value="1"/>
</dbReference>
<evidence type="ECO:0000256" key="3">
    <source>
        <dbReference type="ARBA" id="ARBA00022723"/>
    </source>
</evidence>
<dbReference type="InterPro" id="IPR036909">
    <property type="entry name" value="Cyt_c-like_dom_sf"/>
</dbReference>
<evidence type="ECO:0000256" key="1">
    <source>
        <dbReference type="ARBA" id="ARBA00022448"/>
    </source>
</evidence>
<feature type="domain" description="Cytochrome c" evidence="7">
    <location>
        <begin position="73"/>
        <end position="173"/>
    </location>
</feature>
<protein>
    <submittedName>
        <fullName evidence="8">Cytochrome c family protein</fullName>
    </submittedName>
</protein>
<dbReference type="Proteomes" id="UP001165679">
    <property type="component" value="Unassembled WGS sequence"/>
</dbReference>
<dbReference type="GO" id="GO:0009055">
    <property type="term" value="F:electron transfer activity"/>
    <property type="evidence" value="ECO:0007669"/>
    <property type="project" value="InterPro"/>
</dbReference>
<keyword evidence="2 6" id="KW-0349">Heme</keyword>
<dbReference type="AlphaFoldDB" id="A0AA42CFR5"/>
<evidence type="ECO:0000256" key="4">
    <source>
        <dbReference type="ARBA" id="ARBA00022982"/>
    </source>
</evidence>
<dbReference type="PROSITE" id="PS51007">
    <property type="entry name" value="CYTC"/>
    <property type="match status" value="1"/>
</dbReference>
<gene>
    <name evidence="8" type="ORF">OL599_01620</name>
</gene>
<proteinExistence type="predicted"/>
<evidence type="ECO:0000313" key="8">
    <source>
        <dbReference type="EMBL" id="MCW3473267.1"/>
    </source>
</evidence>
<keyword evidence="5 6" id="KW-0408">Iron</keyword>
<dbReference type="SUPFAM" id="SSF46626">
    <property type="entry name" value="Cytochrome c"/>
    <property type="match status" value="1"/>
</dbReference>
<reference evidence="8" key="1">
    <citation type="submission" date="2022-09" db="EMBL/GenBank/DDBJ databases">
        <title>Rhodovastum sp. nov. RN2-1 isolated from soil in Seongnam, South Korea.</title>
        <authorList>
            <person name="Le N.T."/>
        </authorList>
    </citation>
    <scope>NUCLEOTIDE SEQUENCE</scope>
    <source>
        <strain evidence="8">RN2-1</strain>
    </source>
</reference>
<keyword evidence="4" id="KW-0249">Electron transport</keyword>
<dbReference type="EMBL" id="JAPDNT010000001">
    <property type="protein sequence ID" value="MCW3473267.1"/>
    <property type="molecule type" value="Genomic_DNA"/>
</dbReference>
<dbReference type="PRINTS" id="PR00604">
    <property type="entry name" value="CYTCHRMECIAB"/>
</dbReference>
<dbReference type="InterPro" id="IPR009056">
    <property type="entry name" value="Cyt_c-like_dom"/>
</dbReference>
<evidence type="ECO:0000256" key="2">
    <source>
        <dbReference type="ARBA" id="ARBA00022617"/>
    </source>
</evidence>
<organism evidence="8 9">
    <name type="scientific">Limobrevibacterium gyesilva</name>
    <dbReference type="NCBI Taxonomy" id="2991712"/>
    <lineage>
        <taxon>Bacteria</taxon>
        <taxon>Pseudomonadati</taxon>
        <taxon>Pseudomonadota</taxon>
        <taxon>Alphaproteobacteria</taxon>
        <taxon>Acetobacterales</taxon>
        <taxon>Acetobacteraceae</taxon>
        <taxon>Limobrevibacterium</taxon>
    </lineage>
</organism>
<reference evidence="8" key="2">
    <citation type="submission" date="2022-10" db="EMBL/GenBank/DDBJ databases">
        <authorList>
            <person name="Trinh H.N."/>
        </authorList>
    </citation>
    <scope>NUCLEOTIDE SEQUENCE</scope>
    <source>
        <strain evidence="8">RN2-1</strain>
    </source>
</reference>
<name>A0AA42CFR5_9PROT</name>
<keyword evidence="1" id="KW-0813">Transport</keyword>
<dbReference type="GO" id="GO:0020037">
    <property type="term" value="F:heme binding"/>
    <property type="evidence" value="ECO:0007669"/>
    <property type="project" value="InterPro"/>
</dbReference>
<sequence length="180" mass="19006">MVRKSDIPAPTSRAAGIDICRRRGGRFVNCGRRATDSGVATCPGNRAKGDLVLRSIFAGLFLAAIATAPAVAQDPAAGEKAFVVCRACHQIGPSAKNLVGPELNGVVGRKAGTVPGYTYSQANLHSGLTWDETTLETYLPSPQTIVKGTKMIFPGVKDPQKVKDIIAFLKQFGPDGQKVQ</sequence>
<evidence type="ECO:0000313" key="9">
    <source>
        <dbReference type="Proteomes" id="UP001165679"/>
    </source>
</evidence>
<dbReference type="GO" id="GO:0046872">
    <property type="term" value="F:metal ion binding"/>
    <property type="evidence" value="ECO:0007669"/>
    <property type="project" value="UniProtKB-KW"/>
</dbReference>
<evidence type="ECO:0000256" key="6">
    <source>
        <dbReference type="PROSITE-ProRule" id="PRU00433"/>
    </source>
</evidence>
<comment type="caution">
    <text evidence="8">The sequence shown here is derived from an EMBL/GenBank/DDBJ whole genome shotgun (WGS) entry which is preliminary data.</text>
</comment>
<accession>A0AA42CFR5</accession>
<evidence type="ECO:0000259" key="7">
    <source>
        <dbReference type="PROSITE" id="PS51007"/>
    </source>
</evidence>
<keyword evidence="9" id="KW-1185">Reference proteome</keyword>
<keyword evidence="3 6" id="KW-0479">Metal-binding</keyword>
<dbReference type="InterPro" id="IPR002327">
    <property type="entry name" value="Cyt_c_1A/1B"/>
</dbReference>
<dbReference type="PANTHER" id="PTHR11961">
    <property type="entry name" value="CYTOCHROME C"/>
    <property type="match status" value="1"/>
</dbReference>
<evidence type="ECO:0000256" key="5">
    <source>
        <dbReference type="ARBA" id="ARBA00023004"/>
    </source>
</evidence>